<gene>
    <name evidence="1" type="ORF">LTRI10_LOCUS12097</name>
</gene>
<accession>A0AAV2D7U0</accession>
<reference evidence="1 2" key="1">
    <citation type="submission" date="2024-04" db="EMBL/GenBank/DDBJ databases">
        <authorList>
            <person name="Fracassetti M."/>
        </authorList>
    </citation>
    <scope>NUCLEOTIDE SEQUENCE [LARGE SCALE GENOMIC DNA]</scope>
</reference>
<evidence type="ECO:0000313" key="2">
    <source>
        <dbReference type="Proteomes" id="UP001497516"/>
    </source>
</evidence>
<protein>
    <recommendedName>
        <fullName evidence="3">RNase H type-1 domain-containing protein</fullName>
    </recommendedName>
</protein>
<name>A0AAV2D7U0_9ROSI</name>
<keyword evidence="2" id="KW-1185">Reference proteome</keyword>
<proteinExistence type="predicted"/>
<evidence type="ECO:0000313" key="1">
    <source>
        <dbReference type="EMBL" id="CAL1369539.1"/>
    </source>
</evidence>
<organism evidence="1 2">
    <name type="scientific">Linum trigynum</name>
    <dbReference type="NCBI Taxonomy" id="586398"/>
    <lineage>
        <taxon>Eukaryota</taxon>
        <taxon>Viridiplantae</taxon>
        <taxon>Streptophyta</taxon>
        <taxon>Embryophyta</taxon>
        <taxon>Tracheophyta</taxon>
        <taxon>Spermatophyta</taxon>
        <taxon>Magnoliopsida</taxon>
        <taxon>eudicotyledons</taxon>
        <taxon>Gunneridae</taxon>
        <taxon>Pentapetalae</taxon>
        <taxon>rosids</taxon>
        <taxon>fabids</taxon>
        <taxon>Malpighiales</taxon>
        <taxon>Linaceae</taxon>
        <taxon>Linum</taxon>
    </lineage>
</organism>
<dbReference type="AlphaFoldDB" id="A0AAV2D7U0"/>
<sequence>MAVVAVLWRIWRSRNWVVFEGKQFGIPALMRQYNQQYEEWIGLPVDRCSPSLVLSPPQPAQEEATGLVCMWDGATRKGSHSAGGIVIMTPARGVLMAAGFQFPGIDDPLVVEVLVLREAVM</sequence>
<dbReference type="EMBL" id="OZ034815">
    <property type="protein sequence ID" value="CAL1369539.1"/>
    <property type="molecule type" value="Genomic_DNA"/>
</dbReference>
<dbReference type="Proteomes" id="UP001497516">
    <property type="component" value="Chromosome 2"/>
</dbReference>
<evidence type="ECO:0008006" key="3">
    <source>
        <dbReference type="Google" id="ProtNLM"/>
    </source>
</evidence>